<dbReference type="EMBL" id="CP048836">
    <property type="protein sequence ID" value="QID17077.1"/>
    <property type="molecule type" value="Genomic_DNA"/>
</dbReference>
<evidence type="ECO:0000256" key="4">
    <source>
        <dbReference type="ARBA" id="ARBA00022691"/>
    </source>
</evidence>
<dbReference type="GO" id="GO:0008168">
    <property type="term" value="F:methyltransferase activity"/>
    <property type="evidence" value="ECO:0007669"/>
    <property type="project" value="UniProtKB-KW"/>
</dbReference>
<keyword evidence="4" id="KW-0949">S-adenosyl-L-methionine</keyword>
<dbReference type="GO" id="GO:0008610">
    <property type="term" value="P:lipid biosynthetic process"/>
    <property type="evidence" value="ECO:0007669"/>
    <property type="project" value="InterPro"/>
</dbReference>
<evidence type="ECO:0000256" key="1">
    <source>
        <dbReference type="ARBA" id="ARBA00010815"/>
    </source>
</evidence>
<gene>
    <name evidence="7" type="ORF">G3580_05135</name>
</gene>
<reference evidence="7 8" key="1">
    <citation type="submission" date="2020-02" db="EMBL/GenBank/DDBJ databases">
        <title>Nitrogenibacter mangrovi gen. nov., sp. nov. isolated from mangrove sediment, a denitrifying betaproteobacterium.</title>
        <authorList>
            <person name="Liao H."/>
            <person name="Tian Y."/>
        </authorList>
    </citation>
    <scope>NUCLEOTIDE SEQUENCE [LARGE SCALE GENOMIC DNA]</scope>
    <source>
        <strain evidence="7 8">M9-3-2</strain>
    </source>
</reference>
<dbReference type="PANTHER" id="PTHR43667:SF2">
    <property type="entry name" value="FATTY ACID C-METHYL TRANSFERASE"/>
    <property type="match status" value="1"/>
</dbReference>
<accession>A0A6C1B0I4</accession>
<evidence type="ECO:0000256" key="6">
    <source>
        <dbReference type="PIRSR" id="PIRSR003085-1"/>
    </source>
</evidence>
<protein>
    <submittedName>
        <fullName evidence="7">Class I SAM-dependent methyltransferase</fullName>
    </submittedName>
</protein>
<dbReference type="Proteomes" id="UP000501991">
    <property type="component" value="Chromosome"/>
</dbReference>
<keyword evidence="2 7" id="KW-0489">Methyltransferase</keyword>
<dbReference type="Pfam" id="PF02353">
    <property type="entry name" value="CMAS"/>
    <property type="match status" value="1"/>
</dbReference>
<dbReference type="SUPFAM" id="SSF53335">
    <property type="entry name" value="S-adenosyl-L-methionine-dependent methyltransferases"/>
    <property type="match status" value="1"/>
</dbReference>
<keyword evidence="8" id="KW-1185">Reference proteome</keyword>
<dbReference type="InterPro" id="IPR003333">
    <property type="entry name" value="CMAS"/>
</dbReference>
<dbReference type="PIRSF" id="PIRSF003085">
    <property type="entry name" value="CMAS"/>
    <property type="match status" value="1"/>
</dbReference>
<feature type="active site" evidence="6">
    <location>
        <position position="386"/>
    </location>
</feature>
<dbReference type="InterPro" id="IPR029063">
    <property type="entry name" value="SAM-dependent_MTases_sf"/>
</dbReference>
<keyword evidence="3 7" id="KW-0808">Transferase</keyword>
<name>A0A6C1B0I4_9RHOO</name>
<evidence type="ECO:0000313" key="8">
    <source>
        <dbReference type="Proteomes" id="UP000501991"/>
    </source>
</evidence>
<dbReference type="GO" id="GO:0032259">
    <property type="term" value="P:methylation"/>
    <property type="evidence" value="ECO:0007669"/>
    <property type="project" value="UniProtKB-KW"/>
</dbReference>
<comment type="similarity">
    <text evidence="1">Belongs to the CFA/CMAS family.</text>
</comment>
<dbReference type="RefSeq" id="WP_173764242.1">
    <property type="nucleotide sequence ID" value="NZ_CP048836.1"/>
</dbReference>
<dbReference type="InterPro" id="IPR050723">
    <property type="entry name" value="CFA/CMAS"/>
</dbReference>
<dbReference type="PANTHER" id="PTHR43667">
    <property type="entry name" value="CYCLOPROPANE-FATTY-ACYL-PHOSPHOLIPID SYNTHASE"/>
    <property type="match status" value="1"/>
</dbReference>
<dbReference type="AlphaFoldDB" id="A0A6C1B0I4"/>
<dbReference type="CDD" id="cd02440">
    <property type="entry name" value="AdoMet_MTases"/>
    <property type="match status" value="1"/>
</dbReference>
<keyword evidence="5" id="KW-0443">Lipid metabolism</keyword>
<proteinExistence type="inferred from homology"/>
<dbReference type="KEGG" id="azq:G3580_05135"/>
<sequence>MTAQENVLQCRLPRLSARLPGRVRAVLALLDSLEHGGVLMTLPGAGTVQLGQGAPVAHWTVRDLACFDRVIARGDIGLGEAWMDGLWHTDHLPELLAWLSRNRDRLGRRVHGRTWQLAAYRLWHLLRANTRRGSRRNIEAHYDLGNDFYALWLDRTMTYSSACFASADEPLERAQTRKYQRILDALGAQPGQRILEIGCGWGGFAEVAAAQGCQVHGLTLSPAQLAYARQRAEAGGWHDRAQFELRDYRDVGGRFDHVVSIEMVEAVGERYWPRYFEQIARCLAPHGKAVIQAITIDEALFPAYRAGTDFIQQYIFPGGMLPTPARLEAAAQPTGLAALAHVCFGQDYARTLRRWAEAFDAQGEAVRRQGFDRRFVRMWQFYLAYCEAGFRTGDLDVCHATFGHAGA</sequence>
<dbReference type="Gene3D" id="3.40.50.150">
    <property type="entry name" value="Vaccinia Virus protein VP39"/>
    <property type="match status" value="1"/>
</dbReference>
<evidence type="ECO:0000313" key="7">
    <source>
        <dbReference type="EMBL" id="QID17077.1"/>
    </source>
</evidence>
<evidence type="ECO:0000256" key="5">
    <source>
        <dbReference type="ARBA" id="ARBA00023098"/>
    </source>
</evidence>
<organism evidence="7 8">
    <name type="scientific">Nitrogeniibacter mangrovi</name>
    <dbReference type="NCBI Taxonomy" id="2016596"/>
    <lineage>
        <taxon>Bacteria</taxon>
        <taxon>Pseudomonadati</taxon>
        <taxon>Pseudomonadota</taxon>
        <taxon>Betaproteobacteria</taxon>
        <taxon>Rhodocyclales</taxon>
        <taxon>Zoogloeaceae</taxon>
        <taxon>Nitrogeniibacter</taxon>
    </lineage>
</organism>
<evidence type="ECO:0000256" key="3">
    <source>
        <dbReference type="ARBA" id="ARBA00022679"/>
    </source>
</evidence>
<evidence type="ECO:0000256" key="2">
    <source>
        <dbReference type="ARBA" id="ARBA00022603"/>
    </source>
</evidence>